<proteinExistence type="predicted"/>
<keyword evidence="3" id="KW-1185">Reference proteome</keyword>
<reference evidence="2 3" key="1">
    <citation type="journal article" date="2024" name="G3 (Bethesda)">
        <title>A hybrid genome assembly of the endangered aye-aye (Daubentonia madagascariensis).</title>
        <authorList>
            <person name="Versoza C.J."/>
            <person name="Pfeifer S.P."/>
        </authorList>
    </citation>
    <scope>NUCLEOTIDE SEQUENCE [LARGE SCALE GENOMIC DNA]</scope>
    <source>
        <strain evidence="2">6821</strain>
    </source>
</reference>
<organism evidence="2 3">
    <name type="scientific">Daubentonia madagascariensis</name>
    <name type="common">Aye-aye</name>
    <name type="synonym">Sciurus madagascariensis</name>
    <dbReference type="NCBI Taxonomy" id="31869"/>
    <lineage>
        <taxon>Eukaryota</taxon>
        <taxon>Metazoa</taxon>
        <taxon>Chordata</taxon>
        <taxon>Craniata</taxon>
        <taxon>Vertebrata</taxon>
        <taxon>Euteleostomi</taxon>
        <taxon>Mammalia</taxon>
        <taxon>Eutheria</taxon>
        <taxon>Euarchontoglires</taxon>
        <taxon>Primates</taxon>
        <taxon>Strepsirrhini</taxon>
        <taxon>Chiromyiformes</taxon>
        <taxon>Daubentoniidae</taxon>
        <taxon>Daubentonia</taxon>
    </lineage>
</organism>
<gene>
    <name evidence="2" type="ORF">WCI35_025611</name>
</gene>
<feature type="region of interest" description="Disordered" evidence="1">
    <location>
        <begin position="192"/>
        <end position="233"/>
    </location>
</feature>
<protein>
    <submittedName>
        <fullName evidence="2">Derlin-3 isoform 4</fullName>
    </submittedName>
</protein>
<dbReference type="EMBL" id="JBFSEQ010000010">
    <property type="protein sequence ID" value="KAL2767462.1"/>
    <property type="molecule type" value="Genomic_DNA"/>
</dbReference>
<dbReference type="Proteomes" id="UP001610411">
    <property type="component" value="Unassembled WGS sequence"/>
</dbReference>
<evidence type="ECO:0000313" key="2">
    <source>
        <dbReference type="EMBL" id="KAL2767462.1"/>
    </source>
</evidence>
<feature type="region of interest" description="Disordered" evidence="1">
    <location>
        <begin position="1"/>
        <end position="22"/>
    </location>
</feature>
<name>A0ABD2DL17_DAUMA</name>
<feature type="non-terminal residue" evidence="2">
    <location>
        <position position="1"/>
    </location>
</feature>
<evidence type="ECO:0000256" key="1">
    <source>
        <dbReference type="SAM" id="MobiDB-lite"/>
    </source>
</evidence>
<sequence>GVAGAGGRVSAGAGGDANLHRGLCPHHRRRAAGAPQPLPALLQPAPRVPQVPGLEARHQLPLLRAPGFQLLLQHALRVPLLPHAGGGLLPRPHGRLRRHVSLRRRPYDPTGTPGQPVLPGPGPHGHAGVCVEPPQPSGEGQLLRPPHFPGAVPALGTHGLLAAPGQLDPRGPAGDRGGPHLLLPGGCLPQPAWRQEAAADPRLPAGEAWQGPRRTRPSVRDPRAARPRLAAAW</sequence>
<feature type="non-terminal residue" evidence="2">
    <location>
        <position position="233"/>
    </location>
</feature>
<comment type="caution">
    <text evidence="2">The sequence shown here is derived from an EMBL/GenBank/DDBJ whole genome shotgun (WGS) entry which is preliminary data.</text>
</comment>
<evidence type="ECO:0000313" key="3">
    <source>
        <dbReference type="Proteomes" id="UP001610411"/>
    </source>
</evidence>
<dbReference type="AlphaFoldDB" id="A0ABD2DL17"/>
<feature type="compositionally biased region" description="Gly residues" evidence="1">
    <location>
        <begin position="1"/>
        <end position="15"/>
    </location>
</feature>
<accession>A0ABD2DL17</accession>